<proteinExistence type="predicted"/>
<evidence type="ECO:0000313" key="2">
    <source>
        <dbReference type="EMBL" id="MBH9699282.1"/>
    </source>
</evidence>
<organism evidence="2 3">
    <name type="scientific">Burkholderia cepacia</name>
    <name type="common">Pseudomonas cepacia</name>
    <dbReference type="NCBI Taxonomy" id="292"/>
    <lineage>
        <taxon>Bacteria</taxon>
        <taxon>Pseudomonadati</taxon>
        <taxon>Pseudomonadota</taxon>
        <taxon>Betaproteobacteria</taxon>
        <taxon>Burkholderiales</taxon>
        <taxon>Burkholderiaceae</taxon>
        <taxon>Burkholderia</taxon>
        <taxon>Burkholderia cepacia complex</taxon>
    </lineage>
</organism>
<dbReference type="AlphaFoldDB" id="A0A8I1DQC0"/>
<reference evidence="2" key="1">
    <citation type="submission" date="2020-12" db="EMBL/GenBank/DDBJ databases">
        <title>Burkholderia cepacia complex in Mexico.</title>
        <authorList>
            <person name="Estrada P."/>
        </authorList>
    </citation>
    <scope>NUCLEOTIDE SEQUENCE</scope>
    <source>
        <strain evidence="2">871</strain>
    </source>
</reference>
<dbReference type="InterPro" id="IPR027417">
    <property type="entry name" value="P-loop_NTPase"/>
</dbReference>
<dbReference type="InterPro" id="IPR041685">
    <property type="entry name" value="AAA_GajA/Old/RecF-like"/>
</dbReference>
<dbReference type="InterPro" id="IPR051396">
    <property type="entry name" value="Bact_Antivir_Def_Nuclease"/>
</dbReference>
<dbReference type="SUPFAM" id="SSF52540">
    <property type="entry name" value="P-loop containing nucleoside triphosphate hydrolases"/>
    <property type="match status" value="1"/>
</dbReference>
<dbReference type="PANTHER" id="PTHR43581:SF4">
    <property type="entry name" value="ATP_GTP PHOSPHATASE"/>
    <property type="match status" value="1"/>
</dbReference>
<comment type="caution">
    <text evidence="2">The sequence shown here is derived from an EMBL/GenBank/DDBJ whole genome shotgun (WGS) entry which is preliminary data.</text>
</comment>
<dbReference type="Gene3D" id="3.40.50.300">
    <property type="entry name" value="P-loop containing nucleotide triphosphate hydrolases"/>
    <property type="match status" value="1"/>
</dbReference>
<gene>
    <name evidence="2" type="ORF">JAO13_22840</name>
</gene>
<name>A0A8I1DQC0_BURCE</name>
<dbReference type="RefSeq" id="WP_182682044.1">
    <property type="nucleotide sequence ID" value="NZ_JAEDXF010000018.1"/>
</dbReference>
<dbReference type="PANTHER" id="PTHR43581">
    <property type="entry name" value="ATP/GTP PHOSPHATASE"/>
    <property type="match status" value="1"/>
</dbReference>
<evidence type="ECO:0000259" key="1">
    <source>
        <dbReference type="SMART" id="SM00382"/>
    </source>
</evidence>
<accession>A0A8I1DQC0</accession>
<dbReference type="InterPro" id="IPR003593">
    <property type="entry name" value="AAA+_ATPase"/>
</dbReference>
<sequence>MIASDAPLEARQVRVHYTAKYNINLIADHMPIQQFHVRRLHGFIDARVEFNDDLTVIVGMNGSGKTSILTMMSDMLRFDVARLIETKFETASLLFSLPNGKRSRLTLDRTKDGSIQVALGRDGESMYETQIFGPSTAADILASMSIQNSFFPAASVIEPEFHQLGPFMRPMSLEHSGLIKEAMAALPLTFLRVDRTLSASDSSGGVSIEDSGIKASATRRGQRVEDPIDVVLRVTTRLYTEYKDRLEKIRTTSYEKIMSLSFSDDIFFAHSKGVSAANLERNISNLKNRVKTSQIRPKDPEFEATVDKYFADTMALLDIFKSVNIGAEEEKSKKVDLLEALLISREARVRKLLNIFNKEQIRTEEAYSQIRVYLDTLNLFMVDSGKKIAFDNRTNTLGFSLPRQDRKPKQSQSEQKLHSIKTLSSGERQILIAVTYLCFLTKSPGIFVIDEPELSLHLAWQQQLVDGLNAVKPDGCQIVLATHTPEIVGRAPDKVVVLEPQDQDTWEVDL</sequence>
<dbReference type="Proteomes" id="UP000645612">
    <property type="component" value="Unassembled WGS sequence"/>
</dbReference>
<dbReference type="CDD" id="cd00267">
    <property type="entry name" value="ABC_ATPase"/>
    <property type="match status" value="1"/>
</dbReference>
<protein>
    <submittedName>
        <fullName evidence="2">AAA family ATPase</fullName>
    </submittedName>
</protein>
<feature type="domain" description="AAA+ ATPase" evidence="1">
    <location>
        <begin position="51"/>
        <end position="502"/>
    </location>
</feature>
<evidence type="ECO:0000313" key="3">
    <source>
        <dbReference type="Proteomes" id="UP000645612"/>
    </source>
</evidence>
<dbReference type="SMART" id="SM00382">
    <property type="entry name" value="AAA"/>
    <property type="match status" value="1"/>
</dbReference>
<dbReference type="EMBL" id="JAEDXG010000022">
    <property type="protein sequence ID" value="MBH9699282.1"/>
    <property type="molecule type" value="Genomic_DNA"/>
</dbReference>
<dbReference type="Pfam" id="PF13175">
    <property type="entry name" value="AAA_15"/>
    <property type="match status" value="1"/>
</dbReference>